<evidence type="ECO:0000256" key="3">
    <source>
        <dbReference type="PROSITE-ProRule" id="PRU00221"/>
    </source>
</evidence>
<dbReference type="InterPro" id="IPR011600">
    <property type="entry name" value="Pept_C14_caspase"/>
</dbReference>
<dbReference type="Proteomes" id="UP001628874">
    <property type="component" value="Unassembled WGS sequence"/>
</dbReference>
<reference evidence="6 7" key="1">
    <citation type="submission" date="2024-07" db="EMBL/GenBank/DDBJ databases">
        <authorList>
            <person name="Tripathy S."/>
        </authorList>
    </citation>
    <scope>NUCLEOTIDE SEQUENCE [LARGE SCALE GENOMIC DNA]</scope>
    <source>
        <strain evidence="6 7">VB-61278_2</strain>
    </source>
</reference>
<gene>
    <name evidence="6" type="ORF">AB0759_13590</name>
</gene>
<feature type="repeat" description="WD" evidence="3">
    <location>
        <begin position="939"/>
        <end position="973"/>
    </location>
</feature>
<name>A0ABW8WKW9_9CYAN</name>
<dbReference type="InterPro" id="IPR049052">
    <property type="entry name" value="nSTAND1"/>
</dbReference>
<dbReference type="Gene3D" id="3.40.50.300">
    <property type="entry name" value="P-loop containing nucleotide triphosphate hydrolases"/>
    <property type="match status" value="1"/>
</dbReference>
<dbReference type="InterPro" id="IPR020472">
    <property type="entry name" value="WD40_PAC1"/>
</dbReference>
<feature type="repeat" description="WD" evidence="3">
    <location>
        <begin position="1062"/>
        <end position="1103"/>
    </location>
</feature>
<dbReference type="SMART" id="SM00320">
    <property type="entry name" value="WD40"/>
    <property type="match status" value="14"/>
</dbReference>
<evidence type="ECO:0000313" key="7">
    <source>
        <dbReference type="Proteomes" id="UP001628874"/>
    </source>
</evidence>
<dbReference type="SUPFAM" id="SSF52540">
    <property type="entry name" value="P-loop containing nucleoside triphosphate hydrolases"/>
    <property type="match status" value="1"/>
</dbReference>
<feature type="repeat" description="WD" evidence="3">
    <location>
        <begin position="1389"/>
        <end position="1430"/>
    </location>
</feature>
<dbReference type="PRINTS" id="PR00320">
    <property type="entry name" value="GPROTEINBRPT"/>
</dbReference>
<proteinExistence type="predicted"/>
<dbReference type="Pfam" id="PF00400">
    <property type="entry name" value="WD40"/>
    <property type="match status" value="14"/>
</dbReference>
<feature type="repeat" description="WD" evidence="3">
    <location>
        <begin position="1308"/>
        <end position="1349"/>
    </location>
</feature>
<dbReference type="PANTHER" id="PTHR19848">
    <property type="entry name" value="WD40 REPEAT PROTEIN"/>
    <property type="match status" value="1"/>
</dbReference>
<feature type="repeat" description="WD" evidence="3">
    <location>
        <begin position="980"/>
        <end position="1012"/>
    </location>
</feature>
<dbReference type="Pfam" id="PF20703">
    <property type="entry name" value="nSTAND1"/>
    <property type="match status" value="1"/>
</dbReference>
<organism evidence="6 7">
    <name type="scientific">Scytonema tolypothrichoides VB-61278_2</name>
    <dbReference type="NCBI Taxonomy" id="3232314"/>
    <lineage>
        <taxon>Bacteria</taxon>
        <taxon>Bacillati</taxon>
        <taxon>Cyanobacteriota</taxon>
        <taxon>Cyanophyceae</taxon>
        <taxon>Nostocales</taxon>
        <taxon>Scytonemataceae</taxon>
        <taxon>Scytonema</taxon>
    </lineage>
</organism>
<dbReference type="PANTHER" id="PTHR19848:SF8">
    <property type="entry name" value="F-BOX AND WD REPEAT DOMAIN CONTAINING 7"/>
    <property type="match status" value="1"/>
</dbReference>
<feature type="repeat" description="WD" evidence="3">
    <location>
        <begin position="1144"/>
        <end position="1175"/>
    </location>
</feature>
<dbReference type="CDD" id="cd00200">
    <property type="entry name" value="WD40"/>
    <property type="match status" value="2"/>
</dbReference>
<accession>A0ABW8WKW9</accession>
<evidence type="ECO:0000256" key="1">
    <source>
        <dbReference type="ARBA" id="ARBA00022574"/>
    </source>
</evidence>
<evidence type="ECO:0000256" key="2">
    <source>
        <dbReference type="ARBA" id="ARBA00022737"/>
    </source>
</evidence>
<evidence type="ECO:0000313" key="6">
    <source>
        <dbReference type="EMBL" id="MFL9461659.1"/>
    </source>
</evidence>
<feature type="repeat" description="WD" evidence="3">
    <location>
        <begin position="897"/>
        <end position="932"/>
    </location>
</feature>
<dbReference type="InterPro" id="IPR001680">
    <property type="entry name" value="WD40_rpt"/>
</dbReference>
<sequence>MPGFSRNLAFIIGIDNYQNGIFPLQTAINDAKKLVELLKEKHQYQVWVYLDEDATLDNLIHLLEKTLLQEVQSGDRLLFYFAGHGIALNSEDGPHGYLVPQNAKLGDTRTYLPMTQVHECLTHLTCRHFLGILDCCFSGAFRWSFTRNAMSTPEVLHQERYERFICDPAWQVITSAAADQKALDALDLNTQRGEIGSHSPFATALFEALTGAADAYPPASHGKAPGDGVMTATELYLYIRDRVEPVTEAFRHKQTPGIWSLTKHDKGEYVFLTPGHPLNLPPAPPLDESQNPYRGLQTFDEKHSHLFFGRTELVKKLYDFVATNPLTVVLGASGSGKSSLVRAGLMPLLKSTNQQQSHQPWSIIPAIRPGALPFLALNYALANANLPEVNQQHSLADAIATWVNHNCTSKLLLFIDQSEELVTLCHNEEESKAFLNEIAKAIITHPQQLRVVFTLRSDFEPQLRDLVLKLLPTTIRLENTDLKNYWQKGRFIVSAMTKTELREAIEKPAETRVMYFQPYSLVDQLIDEVADMPGTLPLLSFALSELYLKYLKRQWEANNQNRTLDRALTQADYEELGGVIQSLTQRAEQEYKVLVDLNSAYELTIPHVMLRMVAFGSGELARRRVSEIELEYPEPENQLVKEVVQHFCDARLLIRGADEEQKPYVEPAHDALICGWNRLREWIDAEKSLELQRRLTPAALEWKSIKNKEQLPSFSAKAESLLNSIEQKLDVIENWFNQRKIQPIKNAQKHPREKSVNYLWNNDPYLPVLNEKLQSSDHWLNQVEAEFVQRSIRRQQRNTRLRWMIAIAVMLGLSGLSVAALIGQRNAQIRQIEADTQVSDGLWVSYREIEALRHGIQTAQNLKNPLLKLFPSNSQIEYGLAKTLQIILYRVKEYNRLFGHSRDVTSVSFSPDGQMLVSASKADKTIKLWSVDGRVLNSFIEQPKAVTSVTFSPDGKTIASGSEDNTIKLWSINGRVLKTLTGHSQGVTSVVFSRDGKTIVSGSQDKTIKLWSTDGRVLKTLTGHSQGVTSVVFSRDGKTIVSGSQDKTIKLWSTDGRVLKTLTGHSQGVTSVAFSPDGKTIASAGQDNTIKIWSTDNWEQKISLAHNAVVLSVSFSPNNKTMASADEDGVIKLWTVNDYKQQSFPRQDDRIYSLSFSPDSKTLASASGNNSITLWRPENRSLQTLSGHNGAIADITCSRDGKIVASASHDNTIKLWNAKGQLLKTLTGHHRQVTSLSFSPDGTVLASASEDKTIKLWYLDGREPKTLHMHSAGVTSVIFSPDGKTLASGSEDKTIKLWNGDGQPLKTLIGHNGKVTSLSFSPDNKTLASTSADRTIKLWSLETGKARTLGQHDDVVTSITFSPDGKTLASASQDATVRLWSLDGQVKILRGHRGTVSDISFSPDGQILVSVSRDSYINFWSLDGQELTSRTSHSSPINSVTFSPDGHTLFIGSDDGKITVWNLNLNDLQVRGCRWLKDYLKANPNQNRETRHICESLGAFQ</sequence>
<dbReference type="SUPFAM" id="SSF50978">
    <property type="entry name" value="WD40 repeat-like"/>
    <property type="match status" value="2"/>
</dbReference>
<dbReference type="PROSITE" id="PS50082">
    <property type="entry name" value="WD_REPEATS_2"/>
    <property type="match status" value="14"/>
</dbReference>
<dbReference type="Gene3D" id="3.40.50.1460">
    <property type="match status" value="1"/>
</dbReference>
<comment type="caution">
    <text evidence="6">The sequence shown here is derived from an EMBL/GenBank/DDBJ whole genome shotgun (WGS) entry which is preliminary data.</text>
</comment>
<dbReference type="SUPFAM" id="SSF52129">
    <property type="entry name" value="Caspase-like"/>
    <property type="match status" value="1"/>
</dbReference>
<keyword evidence="1 3" id="KW-0853">WD repeat</keyword>
<dbReference type="Gene3D" id="2.130.10.10">
    <property type="entry name" value="YVTN repeat-like/Quinoprotein amine dehydrogenase"/>
    <property type="match status" value="5"/>
</dbReference>
<dbReference type="InterPro" id="IPR027417">
    <property type="entry name" value="P-loop_NTPase"/>
</dbReference>
<dbReference type="PROSITE" id="PS50294">
    <property type="entry name" value="WD_REPEATS_REGION"/>
    <property type="match status" value="14"/>
</dbReference>
<dbReference type="InterPro" id="IPR029030">
    <property type="entry name" value="Caspase-like_dom_sf"/>
</dbReference>
<feature type="repeat" description="WD" evidence="3">
    <location>
        <begin position="1267"/>
        <end position="1299"/>
    </location>
</feature>
<keyword evidence="2" id="KW-0677">Repeat</keyword>
<feature type="repeat" description="WD" evidence="3">
    <location>
        <begin position="1226"/>
        <end position="1257"/>
    </location>
</feature>
<dbReference type="EMBL" id="JBFQGM010000004">
    <property type="protein sequence ID" value="MFL9461659.1"/>
    <property type="molecule type" value="Genomic_DNA"/>
</dbReference>
<feature type="repeat" description="WD" evidence="3">
    <location>
        <begin position="1349"/>
        <end position="1383"/>
    </location>
</feature>
<dbReference type="Pfam" id="PF00656">
    <property type="entry name" value="Peptidase_C14"/>
    <property type="match status" value="1"/>
</dbReference>
<keyword evidence="7" id="KW-1185">Reference proteome</keyword>
<feature type="repeat" description="WD" evidence="3">
    <location>
        <begin position="1185"/>
        <end position="1217"/>
    </location>
</feature>
<feature type="domain" description="Peptidase C14 caspase" evidence="4">
    <location>
        <begin position="6"/>
        <end position="262"/>
    </location>
</feature>
<protein>
    <submittedName>
        <fullName evidence="6">Caspase family protein</fullName>
    </submittedName>
</protein>
<dbReference type="InterPro" id="IPR019775">
    <property type="entry name" value="WD40_repeat_CS"/>
</dbReference>
<dbReference type="InterPro" id="IPR036322">
    <property type="entry name" value="WD40_repeat_dom_sf"/>
</dbReference>
<feature type="domain" description="Novel STAND NTPase 1" evidence="5">
    <location>
        <begin position="292"/>
        <end position="708"/>
    </location>
</feature>
<feature type="repeat" description="WD" evidence="3">
    <location>
        <begin position="1430"/>
        <end position="1464"/>
    </location>
</feature>
<evidence type="ECO:0000259" key="4">
    <source>
        <dbReference type="Pfam" id="PF00656"/>
    </source>
</evidence>
<dbReference type="InterPro" id="IPR015943">
    <property type="entry name" value="WD40/YVTN_repeat-like_dom_sf"/>
</dbReference>
<feature type="repeat" description="WD" evidence="3">
    <location>
        <begin position="1103"/>
        <end position="1144"/>
    </location>
</feature>
<dbReference type="PROSITE" id="PS00678">
    <property type="entry name" value="WD_REPEATS_1"/>
    <property type="match status" value="1"/>
</dbReference>
<feature type="repeat" description="WD" evidence="3">
    <location>
        <begin position="1021"/>
        <end position="1053"/>
    </location>
</feature>
<dbReference type="RefSeq" id="WP_408019811.1">
    <property type="nucleotide sequence ID" value="NZ_JBFQGM010000004.1"/>
</dbReference>
<evidence type="ECO:0000259" key="5">
    <source>
        <dbReference type="Pfam" id="PF20703"/>
    </source>
</evidence>